<organism evidence="2">
    <name type="scientific">Terrestrivirus sp</name>
    <dbReference type="NCBI Taxonomy" id="2487775"/>
    <lineage>
        <taxon>Viruses</taxon>
        <taxon>Varidnaviria</taxon>
        <taxon>Bamfordvirae</taxon>
        <taxon>Nucleocytoviricota</taxon>
        <taxon>Megaviricetes</taxon>
        <taxon>Imitervirales</taxon>
        <taxon>Mimiviridae</taxon>
        <taxon>Klosneuvirinae</taxon>
    </lineage>
</organism>
<evidence type="ECO:0000256" key="1">
    <source>
        <dbReference type="SAM" id="MobiDB-lite"/>
    </source>
</evidence>
<name>A0A3G4ZMZ8_9VIRU</name>
<accession>A0A3G4ZMZ8</accession>
<reference evidence="2" key="1">
    <citation type="submission" date="2018-10" db="EMBL/GenBank/DDBJ databases">
        <title>Hidden diversity of soil giant viruses.</title>
        <authorList>
            <person name="Schulz F."/>
            <person name="Alteio L."/>
            <person name="Goudeau D."/>
            <person name="Ryan E.M."/>
            <person name="Malmstrom R.R."/>
            <person name="Blanchard J."/>
            <person name="Woyke T."/>
        </authorList>
    </citation>
    <scope>NUCLEOTIDE SEQUENCE</scope>
    <source>
        <strain evidence="2">TEV1</strain>
    </source>
</reference>
<feature type="compositionally biased region" description="Polar residues" evidence="1">
    <location>
        <begin position="20"/>
        <end position="31"/>
    </location>
</feature>
<evidence type="ECO:0000313" key="2">
    <source>
        <dbReference type="EMBL" id="AYV76240.1"/>
    </source>
</evidence>
<proteinExistence type="predicted"/>
<gene>
    <name evidence="2" type="ORF">Terrestrivirus5_62</name>
</gene>
<feature type="compositionally biased region" description="Basic and acidic residues" evidence="1">
    <location>
        <begin position="1"/>
        <end position="12"/>
    </location>
</feature>
<sequence>MGQRLHEPEHIKPPAYSEKVQVSESENATPTRMTKKQFKIEFNKLFNDSVPTVIEDVDHNKIIQEMIVKQKIYYNYLINNGNPKDKPYDISDLDIEIWNFVIKRNITTTVGPDKYLYQDWSPAKEQTVIREFINAANLYFNKKDSDHIVSDELNKLFGIARQISLQNIFKVIEYTIKLYATNNNYYYNSRLSWPVDRIVALRKAECKFNDHPEYSLDKITALLEEKYNKKGSQITVNIDIKSDNDWKKSDKKKITVYLSIGNIVVDEHFIFT</sequence>
<feature type="region of interest" description="Disordered" evidence="1">
    <location>
        <begin position="1"/>
        <end position="31"/>
    </location>
</feature>
<dbReference type="EMBL" id="MK071983">
    <property type="protein sequence ID" value="AYV76240.1"/>
    <property type="molecule type" value="Genomic_DNA"/>
</dbReference>
<protein>
    <submittedName>
        <fullName evidence="2">Uncharacterized protein</fullName>
    </submittedName>
</protein>